<dbReference type="Pfam" id="PF02082">
    <property type="entry name" value="Rrf2"/>
    <property type="match status" value="1"/>
</dbReference>
<evidence type="ECO:0000313" key="1">
    <source>
        <dbReference type="EMBL" id="TMU56136.1"/>
    </source>
</evidence>
<gene>
    <name evidence="1" type="ORF">FGG15_00945</name>
</gene>
<organism evidence="1 2">
    <name type="scientific">Flagellimonas algicola</name>
    <dbReference type="NCBI Taxonomy" id="2583815"/>
    <lineage>
        <taxon>Bacteria</taxon>
        <taxon>Pseudomonadati</taxon>
        <taxon>Bacteroidota</taxon>
        <taxon>Flavobacteriia</taxon>
        <taxon>Flavobacteriales</taxon>
        <taxon>Flavobacteriaceae</taxon>
        <taxon>Flagellimonas</taxon>
    </lineage>
</organism>
<dbReference type="InterPro" id="IPR000944">
    <property type="entry name" value="Tscrpt_reg_Rrf2"/>
</dbReference>
<dbReference type="Gene3D" id="1.10.10.10">
    <property type="entry name" value="Winged helix-like DNA-binding domain superfamily/Winged helix DNA-binding domain"/>
    <property type="match status" value="1"/>
</dbReference>
<dbReference type="PANTHER" id="PTHR33221">
    <property type="entry name" value="WINGED HELIX-TURN-HELIX TRANSCRIPTIONAL REGULATOR, RRF2 FAMILY"/>
    <property type="match status" value="1"/>
</dbReference>
<dbReference type="Proteomes" id="UP000751614">
    <property type="component" value="Unassembled WGS sequence"/>
</dbReference>
<proteinExistence type="predicted"/>
<dbReference type="InterPro" id="IPR036390">
    <property type="entry name" value="WH_DNA-bd_sf"/>
</dbReference>
<dbReference type="PROSITE" id="PS51197">
    <property type="entry name" value="HTH_RRF2_2"/>
    <property type="match status" value="1"/>
</dbReference>
<dbReference type="EMBL" id="VCNI01000001">
    <property type="protein sequence ID" value="TMU56136.1"/>
    <property type="molecule type" value="Genomic_DNA"/>
</dbReference>
<keyword evidence="2" id="KW-1185">Reference proteome</keyword>
<accession>A0ABY2WN93</accession>
<dbReference type="NCBIfam" id="TIGR00738">
    <property type="entry name" value="rrf2_super"/>
    <property type="match status" value="1"/>
</dbReference>
<evidence type="ECO:0000313" key="2">
    <source>
        <dbReference type="Proteomes" id="UP000751614"/>
    </source>
</evidence>
<dbReference type="InterPro" id="IPR036388">
    <property type="entry name" value="WH-like_DNA-bd_sf"/>
</dbReference>
<dbReference type="PANTHER" id="PTHR33221:SF15">
    <property type="entry name" value="HTH-TYPE TRANSCRIPTIONAL REGULATOR YWGB-RELATED"/>
    <property type="match status" value="1"/>
</dbReference>
<sequence length="156" mass="17635">MLSNACKYAIRSILFLAMYVEEDEKIGVKKIAEALETPQPFLAKLLQQLAKNKLVSSHKGPTGGFFLDEHNLENSIWDIVKCIDGTVKFDQCFMGLPSCGDENPCPVHFTVAPFKKKIYADFKDKTIKEFVAEIKQKGRFISLKDFEAIKAIRTDV</sequence>
<protein>
    <submittedName>
        <fullName evidence="1">Rrf2 family transcriptional regulator</fullName>
    </submittedName>
</protein>
<dbReference type="RefSeq" id="WP_138832269.1">
    <property type="nucleotide sequence ID" value="NZ_VCNI01000001.1"/>
</dbReference>
<dbReference type="SUPFAM" id="SSF46785">
    <property type="entry name" value="Winged helix' DNA-binding domain"/>
    <property type="match status" value="1"/>
</dbReference>
<comment type="caution">
    <text evidence="1">The sequence shown here is derived from an EMBL/GenBank/DDBJ whole genome shotgun (WGS) entry which is preliminary data.</text>
</comment>
<name>A0ABY2WN93_9FLAO</name>
<reference evidence="1 2" key="1">
    <citation type="submission" date="2019-05" db="EMBL/GenBank/DDBJ databases">
        <title>Flagellimonas sp. AsT0115, sp. nov., isolated from a marine red algae, Asparagopsis taxiformis.</title>
        <authorList>
            <person name="Kim J."/>
            <person name="Jeong S.E."/>
            <person name="Jeon C.O."/>
        </authorList>
    </citation>
    <scope>NUCLEOTIDE SEQUENCE [LARGE SCALE GENOMIC DNA]</scope>
    <source>
        <strain evidence="1 2">AsT0115</strain>
    </source>
</reference>